<accession>A0A318LPF8</accession>
<evidence type="ECO:0000313" key="7">
    <source>
        <dbReference type="EMBL" id="PXY28897.1"/>
    </source>
</evidence>
<keyword evidence="8" id="KW-1185">Reference proteome</keyword>
<dbReference type="EMBL" id="MASU01000009">
    <property type="protein sequence ID" value="PXY28897.1"/>
    <property type="molecule type" value="Genomic_DNA"/>
</dbReference>
<evidence type="ECO:0000256" key="5">
    <source>
        <dbReference type="SAM" id="Phobius"/>
    </source>
</evidence>
<proteinExistence type="predicted"/>
<feature type="transmembrane region" description="Helical" evidence="5">
    <location>
        <begin position="269"/>
        <end position="289"/>
    </location>
</feature>
<dbReference type="PANTHER" id="PTHR23531:SF1">
    <property type="entry name" value="QUINOLENE RESISTANCE PROTEIN NORA"/>
    <property type="match status" value="1"/>
</dbReference>
<feature type="transmembrane region" description="Helical" evidence="5">
    <location>
        <begin position="141"/>
        <end position="160"/>
    </location>
</feature>
<gene>
    <name evidence="7" type="ORF">BA062_23640</name>
</gene>
<comment type="subcellular location">
    <subcellularLocation>
        <location evidence="1">Cell membrane</location>
        <topology evidence="1">Multi-pass membrane protein</topology>
    </subcellularLocation>
</comment>
<protein>
    <submittedName>
        <fullName evidence="7">Arabinose ABC transporter permease</fullName>
    </submittedName>
</protein>
<dbReference type="InterPro" id="IPR036259">
    <property type="entry name" value="MFS_trans_sf"/>
</dbReference>
<dbReference type="SUPFAM" id="SSF103473">
    <property type="entry name" value="MFS general substrate transporter"/>
    <property type="match status" value="1"/>
</dbReference>
<feature type="transmembrane region" description="Helical" evidence="5">
    <location>
        <begin position="240"/>
        <end position="257"/>
    </location>
</feature>
<dbReference type="InterPro" id="IPR011701">
    <property type="entry name" value="MFS"/>
</dbReference>
<dbReference type="Gene3D" id="1.20.1250.20">
    <property type="entry name" value="MFS general substrate transporter like domains"/>
    <property type="match status" value="1"/>
</dbReference>
<dbReference type="Pfam" id="PF07690">
    <property type="entry name" value="MFS_1"/>
    <property type="match status" value="1"/>
</dbReference>
<feature type="transmembrane region" description="Helical" evidence="5">
    <location>
        <begin position="47"/>
        <end position="67"/>
    </location>
</feature>
<dbReference type="InterPro" id="IPR052714">
    <property type="entry name" value="MFS_Exporter"/>
</dbReference>
<sequence>MVPERPVSPLRHRNFRLTLLASTAAFSGYALLLPVVPLWAVRQEAGTFAAGASTGVFMASTVLTQFATSAFVRRHGYRAAMLLGALFLGAPTPLLIASAGAWEILGISLLRGIGFGLLTVCGSALIAELLPTGSLARGSGLYGLAAGVPQLAGLPVGTWVAEHWGFPHVFVLATALPLCALVPILLLPRLLPRHEPGTGSGPRALVRATWKPWLPMLAVSTGFGALATFLPIVVSSPASAVALFVTPAVAMLSRWAAGHLGHRLAGPGRMLPGGLAVSAAGLAGFALLADHPVPAVVAVAVFGLGFGVVQNDALVAMFARARAGSASVAWNVAFDAGQGLGAVAVGAIVSWTSFGSAFGLLAAAAAALLPVALLARRNG</sequence>
<dbReference type="InterPro" id="IPR020846">
    <property type="entry name" value="MFS_dom"/>
</dbReference>
<feature type="transmembrane region" description="Helical" evidence="5">
    <location>
        <begin position="357"/>
        <end position="375"/>
    </location>
</feature>
<organism evidence="7 8">
    <name type="scientific">Prauserella flavalba</name>
    <dbReference type="NCBI Taxonomy" id="1477506"/>
    <lineage>
        <taxon>Bacteria</taxon>
        <taxon>Bacillati</taxon>
        <taxon>Actinomycetota</taxon>
        <taxon>Actinomycetes</taxon>
        <taxon>Pseudonocardiales</taxon>
        <taxon>Pseudonocardiaceae</taxon>
        <taxon>Prauserella</taxon>
    </lineage>
</organism>
<evidence type="ECO:0000256" key="4">
    <source>
        <dbReference type="ARBA" id="ARBA00023136"/>
    </source>
</evidence>
<dbReference type="GO" id="GO:0005886">
    <property type="term" value="C:plasma membrane"/>
    <property type="evidence" value="ECO:0007669"/>
    <property type="project" value="UniProtKB-SubCell"/>
</dbReference>
<dbReference type="GO" id="GO:0022857">
    <property type="term" value="F:transmembrane transporter activity"/>
    <property type="evidence" value="ECO:0007669"/>
    <property type="project" value="InterPro"/>
</dbReference>
<name>A0A318LPF8_9PSEU</name>
<evidence type="ECO:0000259" key="6">
    <source>
        <dbReference type="PROSITE" id="PS50850"/>
    </source>
</evidence>
<dbReference type="PROSITE" id="PS50850">
    <property type="entry name" value="MFS"/>
    <property type="match status" value="1"/>
</dbReference>
<feature type="transmembrane region" description="Helical" evidence="5">
    <location>
        <begin position="166"/>
        <end position="187"/>
    </location>
</feature>
<feature type="transmembrane region" description="Helical" evidence="5">
    <location>
        <begin position="108"/>
        <end position="129"/>
    </location>
</feature>
<feature type="transmembrane region" description="Helical" evidence="5">
    <location>
        <begin position="20"/>
        <end position="41"/>
    </location>
</feature>
<dbReference type="AlphaFoldDB" id="A0A318LPF8"/>
<dbReference type="PANTHER" id="PTHR23531">
    <property type="entry name" value="QUINOLENE RESISTANCE PROTEIN NORA"/>
    <property type="match status" value="1"/>
</dbReference>
<evidence type="ECO:0000313" key="8">
    <source>
        <dbReference type="Proteomes" id="UP000247892"/>
    </source>
</evidence>
<feature type="transmembrane region" description="Helical" evidence="5">
    <location>
        <begin position="295"/>
        <end position="316"/>
    </location>
</feature>
<evidence type="ECO:0000256" key="3">
    <source>
        <dbReference type="ARBA" id="ARBA00022989"/>
    </source>
</evidence>
<feature type="transmembrane region" description="Helical" evidence="5">
    <location>
        <begin position="213"/>
        <end position="234"/>
    </location>
</feature>
<reference evidence="7 8" key="1">
    <citation type="submission" date="2016-07" db="EMBL/GenBank/DDBJ databases">
        <title>Draft genome sequence of Prauserella sp. YIM 121212, isolated from alkaline soil.</title>
        <authorList>
            <person name="Ruckert C."/>
            <person name="Albersmeier A."/>
            <person name="Jiang C.-L."/>
            <person name="Jiang Y."/>
            <person name="Kalinowski J."/>
            <person name="Schneider O."/>
            <person name="Winkler A."/>
            <person name="Zotchev S.B."/>
        </authorList>
    </citation>
    <scope>NUCLEOTIDE SEQUENCE [LARGE SCALE GENOMIC DNA]</scope>
    <source>
        <strain evidence="7 8">YIM 121212</strain>
    </source>
</reference>
<evidence type="ECO:0000256" key="1">
    <source>
        <dbReference type="ARBA" id="ARBA00004651"/>
    </source>
</evidence>
<evidence type="ECO:0000256" key="2">
    <source>
        <dbReference type="ARBA" id="ARBA00022692"/>
    </source>
</evidence>
<feature type="transmembrane region" description="Helical" evidence="5">
    <location>
        <begin position="79"/>
        <end position="102"/>
    </location>
</feature>
<keyword evidence="3 5" id="KW-1133">Transmembrane helix</keyword>
<keyword evidence="4 5" id="KW-0472">Membrane</keyword>
<feature type="domain" description="Major facilitator superfamily (MFS) profile" evidence="6">
    <location>
        <begin position="1"/>
        <end position="379"/>
    </location>
</feature>
<feature type="transmembrane region" description="Helical" evidence="5">
    <location>
        <begin position="328"/>
        <end position="351"/>
    </location>
</feature>
<comment type="caution">
    <text evidence="7">The sequence shown here is derived from an EMBL/GenBank/DDBJ whole genome shotgun (WGS) entry which is preliminary data.</text>
</comment>
<keyword evidence="2 5" id="KW-0812">Transmembrane</keyword>
<dbReference type="Proteomes" id="UP000247892">
    <property type="component" value="Unassembled WGS sequence"/>
</dbReference>